<accession>A0A645GBY7</accession>
<proteinExistence type="predicted"/>
<dbReference type="EMBL" id="VSSQ01072203">
    <property type="protein sequence ID" value="MPN23636.1"/>
    <property type="molecule type" value="Genomic_DNA"/>
</dbReference>
<name>A0A645GBY7_9ZZZZ</name>
<dbReference type="Pfam" id="PF14335">
    <property type="entry name" value="DUF4391"/>
    <property type="match status" value="1"/>
</dbReference>
<organism evidence="1">
    <name type="scientific">bioreactor metagenome</name>
    <dbReference type="NCBI Taxonomy" id="1076179"/>
    <lineage>
        <taxon>unclassified sequences</taxon>
        <taxon>metagenomes</taxon>
        <taxon>ecological metagenomes</taxon>
    </lineage>
</organism>
<gene>
    <name evidence="1" type="ORF">SDC9_171029</name>
</gene>
<protein>
    <recommendedName>
        <fullName evidence="2">DUF4391 domain-containing protein</fullName>
    </recommendedName>
</protein>
<reference evidence="1" key="1">
    <citation type="submission" date="2019-08" db="EMBL/GenBank/DDBJ databases">
        <authorList>
            <person name="Kucharzyk K."/>
            <person name="Murdoch R.W."/>
            <person name="Higgins S."/>
            <person name="Loffler F."/>
        </authorList>
    </citation>
    <scope>NUCLEOTIDE SEQUENCE</scope>
</reference>
<evidence type="ECO:0008006" key="2">
    <source>
        <dbReference type="Google" id="ProtNLM"/>
    </source>
</evidence>
<dbReference type="AlphaFoldDB" id="A0A645GBY7"/>
<sequence length="206" mass="24130">MNWFPTATVVGRVMPKEAFYKRLTLSTELKEKFVTDVKRITLSNSLTATTLNLEPGKEVSEILILTVDLKKQEFDGRIVENIARQNPHRLVFLLQYEEKAQLVIYYGKLYVTGWKPLNDLQLLAKGFTLDDVWHGFLEQIALRDNITVHSTCDTIYAKLQKQDAILKLQKEIERLEKLTRSEKQPKKKFELYQQFQDKKRELEGLL</sequence>
<dbReference type="InterPro" id="IPR025503">
    <property type="entry name" value="DUF4391"/>
</dbReference>
<comment type="caution">
    <text evidence="1">The sequence shown here is derived from an EMBL/GenBank/DDBJ whole genome shotgun (WGS) entry which is preliminary data.</text>
</comment>
<evidence type="ECO:0000313" key="1">
    <source>
        <dbReference type="EMBL" id="MPN23636.1"/>
    </source>
</evidence>